<dbReference type="AlphaFoldDB" id="A0A6G1IG57"/>
<dbReference type="EMBL" id="MU005626">
    <property type="protein sequence ID" value="KAF2677020.1"/>
    <property type="molecule type" value="Genomic_DNA"/>
</dbReference>
<keyword evidence="2" id="KW-1185">Reference proteome</keyword>
<protein>
    <submittedName>
        <fullName evidence="1">Uncharacterized protein</fullName>
    </submittedName>
</protein>
<evidence type="ECO:0000313" key="1">
    <source>
        <dbReference type="EMBL" id="KAF2677020.1"/>
    </source>
</evidence>
<accession>A0A6G1IG57</accession>
<name>A0A6G1IG57_9PLEO</name>
<dbReference type="Proteomes" id="UP000799291">
    <property type="component" value="Unassembled WGS sequence"/>
</dbReference>
<dbReference type="OrthoDB" id="2013972at2759"/>
<evidence type="ECO:0000313" key="2">
    <source>
        <dbReference type="Proteomes" id="UP000799291"/>
    </source>
</evidence>
<organism evidence="1 2">
    <name type="scientific">Lentithecium fluviatile CBS 122367</name>
    <dbReference type="NCBI Taxonomy" id="1168545"/>
    <lineage>
        <taxon>Eukaryota</taxon>
        <taxon>Fungi</taxon>
        <taxon>Dikarya</taxon>
        <taxon>Ascomycota</taxon>
        <taxon>Pezizomycotina</taxon>
        <taxon>Dothideomycetes</taxon>
        <taxon>Pleosporomycetidae</taxon>
        <taxon>Pleosporales</taxon>
        <taxon>Massarineae</taxon>
        <taxon>Lentitheciaceae</taxon>
        <taxon>Lentithecium</taxon>
    </lineage>
</organism>
<gene>
    <name evidence="1" type="ORF">K458DRAFT_424211</name>
</gene>
<proteinExistence type="predicted"/>
<sequence>MCRTLRPGGTTITSFWLSIPQGESAGETRRRIWGPDAKPAIEPYPRHKDLTFNTELMAQGGFYPADVQPYKKSATLPVKDLGKFADLDEFACAIWSTIGEPLGGCTQEDEERWDAAVAMYKKVLSEKEGSHVDGEGNVELEAVAQIEIVKKRA</sequence>
<reference evidence="1" key="1">
    <citation type="journal article" date="2020" name="Stud. Mycol.">
        <title>101 Dothideomycetes genomes: a test case for predicting lifestyles and emergence of pathogens.</title>
        <authorList>
            <person name="Haridas S."/>
            <person name="Albert R."/>
            <person name="Binder M."/>
            <person name="Bloem J."/>
            <person name="Labutti K."/>
            <person name="Salamov A."/>
            <person name="Andreopoulos B."/>
            <person name="Baker S."/>
            <person name="Barry K."/>
            <person name="Bills G."/>
            <person name="Bluhm B."/>
            <person name="Cannon C."/>
            <person name="Castanera R."/>
            <person name="Culley D."/>
            <person name="Daum C."/>
            <person name="Ezra D."/>
            <person name="Gonzalez J."/>
            <person name="Henrissat B."/>
            <person name="Kuo A."/>
            <person name="Liang C."/>
            <person name="Lipzen A."/>
            <person name="Lutzoni F."/>
            <person name="Magnuson J."/>
            <person name="Mondo S."/>
            <person name="Nolan M."/>
            <person name="Ohm R."/>
            <person name="Pangilinan J."/>
            <person name="Park H.-J."/>
            <person name="Ramirez L."/>
            <person name="Alfaro M."/>
            <person name="Sun H."/>
            <person name="Tritt A."/>
            <person name="Yoshinaga Y."/>
            <person name="Zwiers L.-H."/>
            <person name="Turgeon B."/>
            <person name="Goodwin S."/>
            <person name="Spatafora J."/>
            <person name="Crous P."/>
            <person name="Grigoriev I."/>
        </authorList>
    </citation>
    <scope>NUCLEOTIDE SEQUENCE</scope>
    <source>
        <strain evidence="1">CBS 122367</strain>
    </source>
</reference>